<dbReference type="GO" id="GO:0000287">
    <property type="term" value="F:magnesium ion binding"/>
    <property type="evidence" value="ECO:0007669"/>
    <property type="project" value="UniProtKB-UniRule"/>
</dbReference>
<dbReference type="FunFam" id="3.20.20.70:FF:000096">
    <property type="entry name" value="Thiamine-phosphate synthase"/>
    <property type="match status" value="1"/>
</dbReference>
<comment type="catalytic activity">
    <reaction evidence="7 10 11">
        <text>4-methyl-5-(2-phosphooxyethyl)-thiazole + 4-amino-2-methyl-5-(diphosphooxymethyl)pyrimidine + H(+) = thiamine phosphate + diphosphate</text>
        <dbReference type="Rhea" id="RHEA:22328"/>
        <dbReference type="ChEBI" id="CHEBI:15378"/>
        <dbReference type="ChEBI" id="CHEBI:33019"/>
        <dbReference type="ChEBI" id="CHEBI:37575"/>
        <dbReference type="ChEBI" id="CHEBI:57841"/>
        <dbReference type="ChEBI" id="CHEBI:58296"/>
        <dbReference type="EC" id="2.5.1.3"/>
    </reaction>
</comment>
<organism evidence="14 15">
    <name type="scientific">Legionella londiniensis</name>
    <dbReference type="NCBI Taxonomy" id="45068"/>
    <lineage>
        <taxon>Bacteria</taxon>
        <taxon>Pseudomonadati</taxon>
        <taxon>Pseudomonadota</taxon>
        <taxon>Gammaproteobacteria</taxon>
        <taxon>Legionellales</taxon>
        <taxon>Legionellaceae</taxon>
        <taxon>Legionella</taxon>
    </lineage>
</organism>
<evidence type="ECO:0000256" key="9">
    <source>
        <dbReference type="ARBA" id="ARBA00047883"/>
    </source>
</evidence>
<dbReference type="Proteomes" id="UP000054997">
    <property type="component" value="Unassembled WGS sequence"/>
</dbReference>
<feature type="binding site" evidence="10">
    <location>
        <begin position="136"/>
        <end position="138"/>
    </location>
    <ligand>
        <name>2-[(2R,5Z)-2-carboxy-4-methylthiazol-5(2H)-ylidene]ethyl phosphate</name>
        <dbReference type="ChEBI" id="CHEBI:62899"/>
    </ligand>
</feature>
<name>A0A0W0VIG4_9GAMM</name>
<keyword evidence="4 10" id="KW-0479">Metal-binding</keyword>
<comment type="catalytic activity">
    <reaction evidence="9 10 11">
        <text>2-[(2R,5Z)-2-carboxy-4-methylthiazol-5(2H)-ylidene]ethyl phosphate + 4-amino-2-methyl-5-(diphosphooxymethyl)pyrimidine + 2 H(+) = thiamine phosphate + CO2 + diphosphate</text>
        <dbReference type="Rhea" id="RHEA:47844"/>
        <dbReference type="ChEBI" id="CHEBI:15378"/>
        <dbReference type="ChEBI" id="CHEBI:16526"/>
        <dbReference type="ChEBI" id="CHEBI:33019"/>
        <dbReference type="ChEBI" id="CHEBI:37575"/>
        <dbReference type="ChEBI" id="CHEBI:57841"/>
        <dbReference type="ChEBI" id="CHEBI:62899"/>
        <dbReference type="EC" id="2.5.1.3"/>
    </reaction>
</comment>
<evidence type="ECO:0000256" key="6">
    <source>
        <dbReference type="ARBA" id="ARBA00022977"/>
    </source>
</evidence>
<dbReference type="EMBL" id="LNYK01000033">
    <property type="protein sequence ID" value="KTD19908.1"/>
    <property type="molecule type" value="Genomic_DNA"/>
</dbReference>
<dbReference type="GO" id="GO:0004789">
    <property type="term" value="F:thiamine-phosphate diphosphorylase activity"/>
    <property type="evidence" value="ECO:0007669"/>
    <property type="project" value="UniProtKB-UniRule"/>
</dbReference>
<feature type="binding site" evidence="10">
    <location>
        <position position="109"/>
    </location>
    <ligand>
        <name>4-amino-2-methyl-5-(diphosphooxymethyl)pyrimidine</name>
        <dbReference type="ChEBI" id="CHEBI:57841"/>
    </ligand>
</feature>
<dbReference type="GO" id="GO:0009229">
    <property type="term" value="P:thiamine diphosphate biosynthetic process"/>
    <property type="evidence" value="ECO:0007669"/>
    <property type="project" value="UniProtKB-UniRule"/>
</dbReference>
<protein>
    <recommendedName>
        <fullName evidence="10">Thiamine-phosphate synthase</fullName>
        <shortName evidence="10">TP synthase</shortName>
        <shortName evidence="10">TPS</shortName>
        <ecNumber evidence="10">2.5.1.3</ecNumber>
    </recommendedName>
    <alternativeName>
        <fullName evidence="10">Thiamine-phosphate pyrophosphorylase</fullName>
        <shortName evidence="10">TMP pyrophosphorylase</shortName>
        <shortName evidence="10">TMP-PPase</shortName>
    </alternativeName>
</protein>
<feature type="binding site" evidence="10">
    <location>
        <position position="139"/>
    </location>
    <ligand>
        <name>4-amino-2-methyl-5-(diphosphooxymethyl)pyrimidine</name>
        <dbReference type="ChEBI" id="CHEBI:57841"/>
    </ligand>
</feature>
<dbReference type="InterPro" id="IPR036206">
    <property type="entry name" value="ThiamineP_synth_sf"/>
</dbReference>
<keyword evidence="6 10" id="KW-0784">Thiamine biosynthesis</keyword>
<evidence type="ECO:0000313" key="15">
    <source>
        <dbReference type="Proteomes" id="UP000054997"/>
    </source>
</evidence>
<comment type="function">
    <text evidence="1 10">Condenses 4-methyl-5-(beta-hydroxyethyl)thiazole monophosphate (THZ-P) and 2-methyl-4-amino-5-hydroxymethyl pyrimidine pyrophosphate (HMP-PP) to form thiamine monophosphate (TMP).</text>
</comment>
<feature type="binding site" evidence="10">
    <location>
        <position position="167"/>
    </location>
    <ligand>
        <name>2-[(2R,5Z)-2-carboxy-4-methylthiazol-5(2H)-ylidene]ethyl phosphate</name>
        <dbReference type="ChEBI" id="CHEBI:62899"/>
    </ligand>
</feature>
<sequence>MADSYLKLCLVTQKPDKPLNQYLEFLDLAIQGGVTSVQLRAKHAPPAAVRHYALAIQPLLASHHIPFIINDHVGLALDLDADGVHLGQGDLSPEIARSMLGPNKIIGLSIETFEELERANQLNCIDYIAASAVFPSQSKQNCKTIWGLNGLQEIAQRSKHPVIAIGGITLNNICEVIAHGACGVAVISALHEHQDPFLAAKEFIQKINQG</sequence>
<evidence type="ECO:0000256" key="3">
    <source>
        <dbReference type="ARBA" id="ARBA00022679"/>
    </source>
</evidence>
<dbReference type="Pfam" id="PF02581">
    <property type="entry name" value="TMP-TENI"/>
    <property type="match status" value="1"/>
</dbReference>
<feature type="binding site" evidence="10">
    <location>
        <position position="70"/>
    </location>
    <ligand>
        <name>4-amino-2-methyl-5-(diphosphooxymethyl)pyrimidine</name>
        <dbReference type="ChEBI" id="CHEBI:57841"/>
    </ligand>
</feature>
<dbReference type="GO" id="GO:0005737">
    <property type="term" value="C:cytoplasm"/>
    <property type="evidence" value="ECO:0007669"/>
    <property type="project" value="TreeGrafter"/>
</dbReference>
<comment type="similarity">
    <text evidence="10 11">Belongs to the thiamine-phosphate synthase family.</text>
</comment>
<comment type="catalytic activity">
    <reaction evidence="8 10 11">
        <text>2-(2-carboxy-4-methylthiazol-5-yl)ethyl phosphate + 4-amino-2-methyl-5-(diphosphooxymethyl)pyrimidine + 2 H(+) = thiamine phosphate + CO2 + diphosphate</text>
        <dbReference type="Rhea" id="RHEA:47848"/>
        <dbReference type="ChEBI" id="CHEBI:15378"/>
        <dbReference type="ChEBI" id="CHEBI:16526"/>
        <dbReference type="ChEBI" id="CHEBI:33019"/>
        <dbReference type="ChEBI" id="CHEBI:37575"/>
        <dbReference type="ChEBI" id="CHEBI:57841"/>
        <dbReference type="ChEBI" id="CHEBI:62890"/>
        <dbReference type="EC" id="2.5.1.3"/>
    </reaction>
</comment>
<dbReference type="HAMAP" id="MF_00097">
    <property type="entry name" value="TMP_synthase"/>
    <property type="match status" value="1"/>
</dbReference>
<dbReference type="SUPFAM" id="SSF51391">
    <property type="entry name" value="Thiamin phosphate synthase"/>
    <property type="match status" value="1"/>
</dbReference>
<evidence type="ECO:0000256" key="10">
    <source>
        <dbReference type="HAMAP-Rule" id="MF_00097"/>
    </source>
</evidence>
<dbReference type="EC" id="2.5.1.3" evidence="10"/>
<evidence type="ECO:0000256" key="12">
    <source>
        <dbReference type="RuleBase" id="RU004253"/>
    </source>
</evidence>
<dbReference type="PANTHER" id="PTHR20857:SF15">
    <property type="entry name" value="THIAMINE-PHOSPHATE SYNTHASE"/>
    <property type="match status" value="1"/>
</dbReference>
<evidence type="ECO:0000256" key="7">
    <source>
        <dbReference type="ARBA" id="ARBA00047334"/>
    </source>
</evidence>
<dbReference type="InterPro" id="IPR022998">
    <property type="entry name" value="ThiamineP_synth_TenI"/>
</dbReference>
<evidence type="ECO:0000256" key="1">
    <source>
        <dbReference type="ARBA" id="ARBA00003814"/>
    </source>
</evidence>
<reference evidence="14 15" key="1">
    <citation type="submission" date="2015-11" db="EMBL/GenBank/DDBJ databases">
        <title>Genomic analysis of 38 Legionella species identifies large and diverse effector repertoires.</title>
        <authorList>
            <person name="Burstein D."/>
            <person name="Amaro F."/>
            <person name="Zusman T."/>
            <person name="Lifshitz Z."/>
            <person name="Cohen O."/>
            <person name="Gilbert J.A."/>
            <person name="Pupko T."/>
            <person name="Shuman H.A."/>
            <person name="Segal G."/>
        </authorList>
    </citation>
    <scope>NUCLEOTIDE SEQUENCE [LARGE SCALE GENOMIC DNA]</scope>
    <source>
        <strain evidence="14 15">ATCC 49505</strain>
    </source>
</reference>
<dbReference type="RefSeq" id="WP_058530034.1">
    <property type="nucleotide sequence ID" value="NZ_CAAAHZ010000011.1"/>
</dbReference>
<feature type="binding site" evidence="10">
    <location>
        <begin position="187"/>
        <end position="188"/>
    </location>
    <ligand>
        <name>2-[(2R,5Z)-2-carboxy-4-methylthiazol-5(2H)-ylidene]ethyl phosphate</name>
        <dbReference type="ChEBI" id="CHEBI:62899"/>
    </ligand>
</feature>
<feature type="binding site" evidence="10">
    <location>
        <position position="90"/>
    </location>
    <ligand>
        <name>Mg(2+)</name>
        <dbReference type="ChEBI" id="CHEBI:18420"/>
    </ligand>
</feature>
<keyword evidence="15" id="KW-1185">Reference proteome</keyword>
<dbReference type="PANTHER" id="PTHR20857">
    <property type="entry name" value="THIAMINE-PHOSPHATE PYROPHOSPHORYLASE"/>
    <property type="match status" value="1"/>
</dbReference>
<dbReference type="GO" id="GO:0009228">
    <property type="term" value="P:thiamine biosynthetic process"/>
    <property type="evidence" value="ECO:0007669"/>
    <property type="project" value="UniProtKB-KW"/>
</dbReference>
<dbReference type="InterPro" id="IPR013785">
    <property type="entry name" value="Aldolase_TIM"/>
</dbReference>
<evidence type="ECO:0000256" key="11">
    <source>
        <dbReference type="RuleBase" id="RU003826"/>
    </source>
</evidence>
<dbReference type="GO" id="GO:0016301">
    <property type="term" value="F:kinase activity"/>
    <property type="evidence" value="ECO:0007669"/>
    <property type="project" value="UniProtKB-KW"/>
</dbReference>
<evidence type="ECO:0000259" key="13">
    <source>
        <dbReference type="Pfam" id="PF02581"/>
    </source>
</evidence>
<dbReference type="CDD" id="cd00564">
    <property type="entry name" value="TMP_TenI"/>
    <property type="match status" value="1"/>
</dbReference>
<comment type="caution">
    <text evidence="14">The sequence shown here is derived from an EMBL/GenBank/DDBJ whole genome shotgun (WGS) entry which is preliminary data.</text>
</comment>
<dbReference type="OrthoDB" id="9810880at2"/>
<proteinExistence type="inferred from homology"/>
<feature type="binding site" evidence="10">
    <location>
        <begin position="38"/>
        <end position="42"/>
    </location>
    <ligand>
        <name>4-amino-2-methyl-5-(diphosphooxymethyl)pyrimidine</name>
        <dbReference type="ChEBI" id="CHEBI:57841"/>
    </ligand>
</feature>
<evidence type="ECO:0000256" key="5">
    <source>
        <dbReference type="ARBA" id="ARBA00022842"/>
    </source>
</evidence>
<dbReference type="InterPro" id="IPR034291">
    <property type="entry name" value="TMP_synthase"/>
</dbReference>
<dbReference type="AlphaFoldDB" id="A0A0W0VIG4"/>
<comment type="pathway">
    <text evidence="2 10 12">Cofactor biosynthesis; thiamine diphosphate biosynthesis; thiamine phosphate from 4-amino-2-methyl-5-diphosphomethylpyrimidine and 4-methyl-5-(2-phosphoethyl)-thiazole: step 1/1.</text>
</comment>
<gene>
    <name evidence="14" type="primary">thiDE</name>
    <name evidence="10" type="synonym">thiE</name>
    <name evidence="14" type="ORF">Llon_2080</name>
</gene>
<accession>A0A0W0VIG4</accession>
<keyword evidence="3 10" id="KW-0808">Transferase</keyword>
<keyword evidence="14" id="KW-0418">Kinase</keyword>
<dbReference type="STRING" id="45068.Llon_2080"/>
<comment type="cofactor">
    <cofactor evidence="10">
        <name>Mg(2+)</name>
        <dbReference type="ChEBI" id="CHEBI:18420"/>
    </cofactor>
    <text evidence="10">Binds 1 Mg(2+) ion per subunit.</text>
</comment>
<evidence type="ECO:0000256" key="4">
    <source>
        <dbReference type="ARBA" id="ARBA00022723"/>
    </source>
</evidence>
<evidence type="ECO:0000313" key="14">
    <source>
        <dbReference type="EMBL" id="KTD19908.1"/>
    </source>
</evidence>
<dbReference type="PATRIC" id="fig|45068.5.peg.2262"/>
<feature type="domain" description="Thiamine phosphate synthase/TenI" evidence="13">
    <location>
        <begin position="8"/>
        <end position="190"/>
    </location>
</feature>
<dbReference type="UniPathway" id="UPA00060">
    <property type="reaction ID" value="UER00141"/>
</dbReference>
<feature type="binding site" evidence="10">
    <location>
        <position position="71"/>
    </location>
    <ligand>
        <name>Mg(2+)</name>
        <dbReference type="ChEBI" id="CHEBI:18420"/>
    </ligand>
</feature>
<dbReference type="NCBIfam" id="TIGR00693">
    <property type="entry name" value="thiE"/>
    <property type="match status" value="1"/>
</dbReference>
<dbReference type="Gene3D" id="3.20.20.70">
    <property type="entry name" value="Aldolase class I"/>
    <property type="match status" value="1"/>
</dbReference>
<keyword evidence="5 10" id="KW-0460">Magnesium</keyword>
<evidence type="ECO:0000256" key="2">
    <source>
        <dbReference type="ARBA" id="ARBA00005165"/>
    </source>
</evidence>
<evidence type="ECO:0000256" key="8">
    <source>
        <dbReference type="ARBA" id="ARBA00047851"/>
    </source>
</evidence>